<dbReference type="PROSITE" id="PS00557">
    <property type="entry name" value="FMN_HYDROXY_ACID_DH_1"/>
    <property type="match status" value="1"/>
</dbReference>
<feature type="binding site" evidence="7">
    <location>
        <position position="254"/>
    </location>
    <ligand>
        <name>FMN</name>
        <dbReference type="ChEBI" id="CHEBI:58210"/>
    </ligand>
</feature>
<feature type="domain" description="FMN hydroxy acid dehydrogenase" evidence="8">
    <location>
        <begin position="1"/>
        <end position="381"/>
    </location>
</feature>
<dbReference type="CDD" id="cd02809">
    <property type="entry name" value="alpha_hydroxyacid_oxid_FMN"/>
    <property type="match status" value="1"/>
</dbReference>
<evidence type="ECO:0000256" key="7">
    <source>
        <dbReference type="PIRSR" id="PIRSR000138-2"/>
    </source>
</evidence>
<dbReference type="InterPro" id="IPR013785">
    <property type="entry name" value="Aldolase_TIM"/>
</dbReference>
<dbReference type="AlphaFoldDB" id="A0A1C3WQG6"/>
<dbReference type="Pfam" id="PF01070">
    <property type="entry name" value="FMN_dh"/>
    <property type="match status" value="1"/>
</dbReference>
<dbReference type="InterPro" id="IPR008259">
    <property type="entry name" value="FMN_hydac_DH_AS"/>
</dbReference>
<evidence type="ECO:0000313" key="10">
    <source>
        <dbReference type="Proteomes" id="UP000199435"/>
    </source>
</evidence>
<dbReference type="InterPro" id="IPR000262">
    <property type="entry name" value="FMN-dep_DH"/>
</dbReference>
<dbReference type="InterPro" id="IPR037396">
    <property type="entry name" value="FMN_HAD"/>
</dbReference>
<dbReference type="Proteomes" id="UP000199435">
    <property type="component" value="Unassembled WGS sequence"/>
</dbReference>
<sequence>MRLRECHNFHDFRLLAKKRLPGPIFNYIDGAADDEVTLRRNTSSFESCDLVPNVLRGVSEIDMSVTVMGQKLATPFYCSPTALQRLFHHQGENAVAAAASSLGTMFGVSSLGTVSVEEIRKKYSGPQVYQFYFHKDRGLNRAMMERAKEAGVNVMMLTVDSITGGNRERDLRTGFSIPFKLNLAGITQFAIKPAWALNYLTHEKFRLPQLDEHVDMSGGAMSIGKYFTEMLDPSMNWNDVAEMVKHWNGQFCLKGIMSVEDAKRAVDIGCTGIVLSNHGGRQLDGSRSAFDQLAEIVDAVGHRIDVMMDGGIQRGTHVLKALSLGAKAVGLGRFYLYPLAAAGQAGVERALRHLRTEVERDMKLMGCTSVSELSRANLRFR</sequence>
<keyword evidence="3 7" id="KW-0288">FMN</keyword>
<evidence type="ECO:0000256" key="2">
    <source>
        <dbReference type="ARBA" id="ARBA00022630"/>
    </source>
</evidence>
<keyword evidence="4" id="KW-0560">Oxidoreductase</keyword>
<gene>
    <name evidence="9" type="ORF">GA0061102_103647</name>
</gene>
<accession>A0A1C3WQG6</accession>
<dbReference type="EMBL" id="FMAH01000036">
    <property type="protein sequence ID" value="SCB42257.1"/>
    <property type="molecule type" value="Genomic_DNA"/>
</dbReference>
<dbReference type="PANTHER" id="PTHR10578:SF107">
    <property type="entry name" value="2-HYDROXYACID OXIDASE 1"/>
    <property type="match status" value="1"/>
</dbReference>
<dbReference type="PANTHER" id="PTHR10578">
    <property type="entry name" value="S -2-HYDROXY-ACID OXIDASE-RELATED"/>
    <property type="match status" value="1"/>
</dbReference>
<protein>
    <submittedName>
        <fullName evidence="9">L-lactate dehydrogenase (Cytochrome)</fullName>
    </submittedName>
</protein>
<dbReference type="STRING" id="411945.GA0061102_103647"/>
<keyword evidence="2 7" id="KW-0285">Flavoprotein</keyword>
<feature type="binding site" evidence="7">
    <location>
        <begin position="332"/>
        <end position="333"/>
    </location>
    <ligand>
        <name>FMN</name>
        <dbReference type="ChEBI" id="CHEBI:58210"/>
    </ligand>
</feature>
<evidence type="ECO:0000256" key="4">
    <source>
        <dbReference type="ARBA" id="ARBA00023002"/>
    </source>
</evidence>
<feature type="binding site" evidence="7">
    <location>
        <position position="109"/>
    </location>
    <ligand>
        <name>FMN</name>
        <dbReference type="ChEBI" id="CHEBI:58210"/>
    </ligand>
</feature>
<evidence type="ECO:0000256" key="3">
    <source>
        <dbReference type="ARBA" id="ARBA00022643"/>
    </source>
</evidence>
<comment type="similarity">
    <text evidence="5">Belongs to the FMN-dependent alpha-hydroxy acid dehydrogenase family.</text>
</comment>
<feature type="binding site" evidence="7">
    <location>
        <position position="158"/>
    </location>
    <ligand>
        <name>FMN</name>
        <dbReference type="ChEBI" id="CHEBI:58210"/>
    </ligand>
</feature>
<evidence type="ECO:0000256" key="6">
    <source>
        <dbReference type="PIRSR" id="PIRSR000138-1"/>
    </source>
</evidence>
<dbReference type="InterPro" id="IPR012133">
    <property type="entry name" value="Alpha-hydoxy_acid_DH_FMN"/>
</dbReference>
<feature type="binding site" evidence="7">
    <location>
        <position position="130"/>
    </location>
    <ligand>
        <name>FMN</name>
        <dbReference type="ChEBI" id="CHEBI:58210"/>
    </ligand>
</feature>
<feature type="binding site" evidence="7">
    <location>
        <position position="132"/>
    </location>
    <ligand>
        <name>glyoxylate</name>
        <dbReference type="ChEBI" id="CHEBI:36655"/>
    </ligand>
</feature>
<comment type="cofactor">
    <cofactor evidence="1">
        <name>FMN</name>
        <dbReference type="ChEBI" id="CHEBI:58210"/>
    </cofactor>
</comment>
<organism evidence="9 10">
    <name type="scientific">Rhizobium miluonense</name>
    <dbReference type="NCBI Taxonomy" id="411945"/>
    <lineage>
        <taxon>Bacteria</taxon>
        <taxon>Pseudomonadati</taxon>
        <taxon>Pseudomonadota</taxon>
        <taxon>Alphaproteobacteria</taxon>
        <taxon>Hyphomicrobiales</taxon>
        <taxon>Rhizobiaceae</taxon>
        <taxon>Rhizobium/Agrobacterium group</taxon>
        <taxon>Rhizobium</taxon>
    </lineage>
</organism>
<feature type="binding site" evidence="7">
    <location>
        <position position="167"/>
    </location>
    <ligand>
        <name>glyoxylate</name>
        <dbReference type="ChEBI" id="CHEBI:36655"/>
    </ligand>
</feature>
<keyword evidence="10" id="KW-1185">Reference proteome</keyword>
<dbReference type="RefSeq" id="WP_092853989.1">
    <property type="nucleotide sequence ID" value="NZ_FMAH01000036.1"/>
</dbReference>
<evidence type="ECO:0000256" key="5">
    <source>
        <dbReference type="ARBA" id="ARBA00024042"/>
    </source>
</evidence>
<dbReference type="GO" id="GO:0010181">
    <property type="term" value="F:FMN binding"/>
    <property type="evidence" value="ECO:0007669"/>
    <property type="project" value="InterPro"/>
</dbReference>
<dbReference type="FunFam" id="3.20.20.70:FF:000029">
    <property type="entry name" value="L-lactate dehydrogenase"/>
    <property type="match status" value="1"/>
</dbReference>
<feature type="binding site" evidence="7">
    <location>
        <begin position="80"/>
        <end position="82"/>
    </location>
    <ligand>
        <name>FMN</name>
        <dbReference type="ChEBI" id="CHEBI:58210"/>
    </ligand>
</feature>
<name>A0A1C3WQG6_9HYPH</name>
<evidence type="ECO:0000259" key="8">
    <source>
        <dbReference type="PROSITE" id="PS51349"/>
    </source>
</evidence>
<reference evidence="10" key="1">
    <citation type="submission" date="2016-08" db="EMBL/GenBank/DDBJ databases">
        <authorList>
            <person name="Varghese N."/>
            <person name="Submissions Spin"/>
        </authorList>
    </citation>
    <scope>NUCLEOTIDE SEQUENCE [LARGE SCALE GENOMIC DNA]</scope>
    <source>
        <strain evidence="10">HAMBI 2971</strain>
    </source>
</reference>
<dbReference type="SUPFAM" id="SSF51395">
    <property type="entry name" value="FMN-linked oxidoreductases"/>
    <property type="match status" value="1"/>
</dbReference>
<dbReference type="OrthoDB" id="9770452at2"/>
<feature type="binding site" evidence="7">
    <location>
        <position position="27"/>
    </location>
    <ligand>
        <name>glyoxylate</name>
        <dbReference type="ChEBI" id="CHEBI:36655"/>
    </ligand>
</feature>
<dbReference type="PROSITE" id="PS51349">
    <property type="entry name" value="FMN_HYDROXY_ACID_DH_2"/>
    <property type="match status" value="1"/>
</dbReference>
<feature type="active site" description="Proton acceptor" evidence="6">
    <location>
        <position position="278"/>
    </location>
</feature>
<dbReference type="PIRSF" id="PIRSF000138">
    <property type="entry name" value="Al-hdrx_acd_dh"/>
    <property type="match status" value="1"/>
</dbReference>
<dbReference type="Gene3D" id="3.20.20.70">
    <property type="entry name" value="Aldolase class I"/>
    <property type="match status" value="1"/>
</dbReference>
<evidence type="ECO:0000313" key="9">
    <source>
        <dbReference type="EMBL" id="SCB42257.1"/>
    </source>
</evidence>
<feature type="binding site" evidence="7">
    <location>
        <position position="281"/>
    </location>
    <ligand>
        <name>glyoxylate</name>
        <dbReference type="ChEBI" id="CHEBI:36655"/>
    </ligand>
</feature>
<feature type="binding site" evidence="7">
    <location>
        <position position="276"/>
    </location>
    <ligand>
        <name>FMN</name>
        <dbReference type="ChEBI" id="CHEBI:58210"/>
    </ligand>
</feature>
<dbReference type="GO" id="GO:0016614">
    <property type="term" value="F:oxidoreductase activity, acting on CH-OH group of donors"/>
    <property type="evidence" value="ECO:0007669"/>
    <property type="project" value="UniProtKB-ARBA"/>
</dbReference>
<proteinExistence type="inferred from homology"/>
<feature type="binding site" evidence="7">
    <location>
        <position position="278"/>
    </location>
    <ligand>
        <name>glyoxylate</name>
        <dbReference type="ChEBI" id="CHEBI:36655"/>
    </ligand>
</feature>
<evidence type="ECO:0000256" key="1">
    <source>
        <dbReference type="ARBA" id="ARBA00001917"/>
    </source>
</evidence>